<comment type="caution">
    <text evidence="1">The sequence shown here is derived from an EMBL/GenBank/DDBJ whole genome shotgun (WGS) entry which is preliminary data.</text>
</comment>
<name>A0A4Y9Z567_9APHY</name>
<evidence type="ECO:0000313" key="2">
    <source>
        <dbReference type="Proteomes" id="UP000298390"/>
    </source>
</evidence>
<sequence length="50" mass="5705">MCLNNWSTLDFIKDEDVLSVTRQDPSGELPKDVEDVWGFSEPRGDGIFFV</sequence>
<evidence type="ECO:0000313" key="1">
    <source>
        <dbReference type="EMBL" id="TFY69250.1"/>
    </source>
</evidence>
<protein>
    <submittedName>
        <fullName evidence="1">Uncharacterized protein</fullName>
    </submittedName>
</protein>
<organism evidence="1 2">
    <name type="scientific">Rhodofomes roseus</name>
    <dbReference type="NCBI Taxonomy" id="34475"/>
    <lineage>
        <taxon>Eukaryota</taxon>
        <taxon>Fungi</taxon>
        <taxon>Dikarya</taxon>
        <taxon>Basidiomycota</taxon>
        <taxon>Agaricomycotina</taxon>
        <taxon>Agaricomycetes</taxon>
        <taxon>Polyporales</taxon>
        <taxon>Rhodofomes</taxon>
    </lineage>
</organism>
<reference evidence="1 2" key="1">
    <citation type="submission" date="2019-01" db="EMBL/GenBank/DDBJ databases">
        <title>Genome sequencing of the rare red list fungi Fomitopsis rosea.</title>
        <authorList>
            <person name="Buettner E."/>
            <person name="Kellner H."/>
        </authorList>
    </citation>
    <scope>NUCLEOTIDE SEQUENCE [LARGE SCALE GENOMIC DNA]</scope>
    <source>
        <strain evidence="1 2">DSM 105464</strain>
    </source>
</reference>
<dbReference type="Proteomes" id="UP000298390">
    <property type="component" value="Unassembled WGS sequence"/>
</dbReference>
<gene>
    <name evidence="1" type="ORF">EVJ58_g530</name>
</gene>
<dbReference type="AlphaFoldDB" id="A0A4Y9Z567"/>
<proteinExistence type="predicted"/>
<accession>A0A4Y9Z567</accession>
<dbReference type="EMBL" id="SEKV01000013">
    <property type="protein sequence ID" value="TFY69250.1"/>
    <property type="molecule type" value="Genomic_DNA"/>
</dbReference>